<dbReference type="InterPro" id="IPR052927">
    <property type="entry name" value="DCC_oxidoreductase"/>
</dbReference>
<dbReference type="Pfam" id="PF04134">
    <property type="entry name" value="DCC1-like"/>
    <property type="match status" value="1"/>
</dbReference>
<proteinExistence type="predicted"/>
<dbReference type="RefSeq" id="WP_354659826.1">
    <property type="nucleotide sequence ID" value="NZ_JBEXAC010000001.1"/>
</dbReference>
<comment type="caution">
    <text evidence="1">The sequence shown here is derived from an EMBL/GenBank/DDBJ whole genome shotgun (WGS) entry which is preliminary data.</text>
</comment>
<evidence type="ECO:0000313" key="2">
    <source>
        <dbReference type="Proteomes" id="UP001549749"/>
    </source>
</evidence>
<keyword evidence="2" id="KW-1185">Reference proteome</keyword>
<name>A0ABV2T2B8_9BACT</name>
<dbReference type="Proteomes" id="UP001549749">
    <property type="component" value="Unassembled WGS sequence"/>
</dbReference>
<dbReference type="EMBL" id="JBEXAC010000001">
    <property type="protein sequence ID" value="MET6997187.1"/>
    <property type="molecule type" value="Genomic_DNA"/>
</dbReference>
<protein>
    <submittedName>
        <fullName evidence="1">Thiol-disulfide oxidoreductase DCC family protein</fullName>
    </submittedName>
</protein>
<gene>
    <name evidence="1" type="ORF">ABR189_07390</name>
</gene>
<dbReference type="InterPro" id="IPR007263">
    <property type="entry name" value="DCC1-like"/>
</dbReference>
<organism evidence="1 2">
    <name type="scientific">Chitinophaga defluvii</name>
    <dbReference type="NCBI Taxonomy" id="3163343"/>
    <lineage>
        <taxon>Bacteria</taxon>
        <taxon>Pseudomonadati</taxon>
        <taxon>Bacteroidota</taxon>
        <taxon>Chitinophagia</taxon>
        <taxon>Chitinophagales</taxon>
        <taxon>Chitinophagaceae</taxon>
        <taxon>Chitinophaga</taxon>
    </lineage>
</organism>
<reference evidence="1 2" key="1">
    <citation type="submission" date="2024-06" db="EMBL/GenBank/DDBJ databases">
        <title>Chitinophaga defluvii sp. nov., isolated from municipal sewage.</title>
        <authorList>
            <person name="Zhang L."/>
        </authorList>
    </citation>
    <scope>NUCLEOTIDE SEQUENCE [LARGE SCALE GENOMIC DNA]</scope>
    <source>
        <strain evidence="1 2">H8</strain>
    </source>
</reference>
<sequence length="130" mass="15100">MSIILFDGVCNLCNNSINFVIRNDKANHFLFAPLQSAAAKKLEQQYQLDLSAMSSFVLIENDRVYYRSTAALRVLRRLPLPWKLSYGFIIVPSFLRNGIYNWIARNRYRWFGKQDACMIPTPALMAKFLD</sequence>
<evidence type="ECO:0000313" key="1">
    <source>
        <dbReference type="EMBL" id="MET6997187.1"/>
    </source>
</evidence>
<dbReference type="PANTHER" id="PTHR33639">
    <property type="entry name" value="THIOL-DISULFIDE OXIDOREDUCTASE DCC"/>
    <property type="match status" value="1"/>
</dbReference>
<dbReference type="PANTHER" id="PTHR33639:SF2">
    <property type="entry name" value="DUF393 DOMAIN-CONTAINING PROTEIN"/>
    <property type="match status" value="1"/>
</dbReference>
<accession>A0ABV2T2B8</accession>